<dbReference type="GO" id="GO:0031640">
    <property type="term" value="P:killing of cells of another organism"/>
    <property type="evidence" value="ECO:0007669"/>
    <property type="project" value="UniProtKB-KW"/>
</dbReference>
<dbReference type="Pfam" id="PF00959">
    <property type="entry name" value="Phage_lysozyme"/>
    <property type="match status" value="1"/>
</dbReference>
<comment type="catalytic activity">
    <reaction evidence="1 6">
        <text>Hydrolysis of (1-&gt;4)-beta-linkages between N-acetylmuramic acid and N-acetyl-D-glucosamine residues in a peptidoglycan and between N-acetyl-D-glucosamine residues in chitodextrins.</text>
        <dbReference type="EC" id="3.2.1.17"/>
    </reaction>
</comment>
<evidence type="ECO:0000313" key="7">
    <source>
        <dbReference type="EMBL" id="AXY98589.1"/>
    </source>
</evidence>
<dbReference type="InterPro" id="IPR034690">
    <property type="entry name" value="Endolysin_T4_type"/>
</dbReference>
<keyword evidence="3 6" id="KW-0081">Bacteriolytic enzyme</keyword>
<dbReference type="EMBL" id="MG196293">
    <property type="protein sequence ID" value="AXY98589.1"/>
    <property type="molecule type" value="Genomic_DNA"/>
</dbReference>
<evidence type="ECO:0000256" key="2">
    <source>
        <dbReference type="ARBA" id="ARBA00022529"/>
    </source>
</evidence>
<dbReference type="HAMAP" id="MF_04110">
    <property type="entry name" value="ENDOLYSIN_T4"/>
    <property type="match status" value="1"/>
</dbReference>
<dbReference type="HAMAP" id="MF_04136">
    <property type="entry name" value="SAR_ENDOLYSIN"/>
    <property type="match status" value="1"/>
</dbReference>
<keyword evidence="4 6" id="KW-0378">Hydrolase</keyword>
<evidence type="ECO:0000256" key="5">
    <source>
        <dbReference type="ARBA" id="ARBA00023295"/>
    </source>
</evidence>
<dbReference type="PANTHER" id="PTHR38107">
    <property type="match status" value="1"/>
</dbReference>
<keyword evidence="7" id="KW-0614">Plasmid</keyword>
<dbReference type="InterPro" id="IPR023346">
    <property type="entry name" value="Lysozyme-like_dom_sf"/>
</dbReference>
<accession>A0A3G1T347</accession>
<dbReference type="GO" id="GO:0003796">
    <property type="term" value="F:lysozyme activity"/>
    <property type="evidence" value="ECO:0007669"/>
    <property type="project" value="UniProtKB-EC"/>
</dbReference>
<dbReference type="AlphaFoldDB" id="A0A3G1T347"/>
<dbReference type="PANTHER" id="PTHR38107:SF4">
    <property type="entry name" value="LYSOZYME"/>
    <property type="match status" value="1"/>
</dbReference>
<dbReference type="SUPFAM" id="SSF53955">
    <property type="entry name" value="Lysozyme-like"/>
    <property type="match status" value="1"/>
</dbReference>
<comment type="similarity">
    <text evidence="6">Belongs to the glycosyl hydrolase 24 family.</text>
</comment>
<keyword evidence="5 6" id="KW-0326">Glycosidase</keyword>
<dbReference type="InterPro" id="IPR002196">
    <property type="entry name" value="Glyco_hydro_24"/>
</dbReference>
<evidence type="ECO:0000256" key="6">
    <source>
        <dbReference type="RuleBase" id="RU003788"/>
    </source>
</evidence>
<dbReference type="CDD" id="cd16901">
    <property type="entry name" value="lyz_P1"/>
    <property type="match status" value="1"/>
</dbReference>
<dbReference type="GO" id="GO:0042742">
    <property type="term" value="P:defense response to bacterium"/>
    <property type="evidence" value="ECO:0007669"/>
    <property type="project" value="UniProtKB-KW"/>
</dbReference>
<proteinExistence type="inferred from homology"/>
<dbReference type="GO" id="GO:0016998">
    <property type="term" value="P:cell wall macromolecule catabolic process"/>
    <property type="evidence" value="ECO:0007669"/>
    <property type="project" value="InterPro"/>
</dbReference>
<reference evidence="7" key="1">
    <citation type="submission" date="2017-10" db="EMBL/GenBank/DDBJ databases">
        <authorList>
            <person name="Lv L."/>
            <person name="Song Q."/>
            <person name="Zhang Q."/>
            <person name="Liu J."/>
        </authorList>
    </citation>
    <scope>NUCLEOTIDE SEQUENCE</scope>
    <source>
        <strain evidence="7">SDX5C133</strain>
        <plasmid evidence="7">pHNSD133T1</plasmid>
    </source>
</reference>
<evidence type="ECO:0000256" key="4">
    <source>
        <dbReference type="ARBA" id="ARBA00022801"/>
    </source>
</evidence>
<geneLocation type="plasmid" evidence="7">
    <name>pHNSD133T1</name>
</geneLocation>
<name>A0A3G1T347_ECOLX</name>
<dbReference type="InterPro" id="IPR043688">
    <property type="entry name" value="SAR_endolysin-like"/>
</dbReference>
<evidence type="ECO:0000256" key="1">
    <source>
        <dbReference type="ARBA" id="ARBA00000632"/>
    </source>
</evidence>
<sequence>MHYPVPSKGIESVGIGCEWVFVLERKKFAYEVFMKGKTAAGGGAICAIAVMITIVMGNGNVRTNQAGLELIGNAEGCRRDPYMCPAGVWTDGIGNTHGVTPGVRKTDQQIAADWEKNILIAERCINQHFRGKDMPDNAFSAMTSAAFNMGCNSLRTYYSKARGMRVETSIHKWAQKGEWVNMCNHLPDFVNSNGVPLRGLKIRREKERQLCLTGLVNE</sequence>
<dbReference type="Gene3D" id="1.10.530.40">
    <property type="match status" value="1"/>
</dbReference>
<dbReference type="InterPro" id="IPR023347">
    <property type="entry name" value="Lysozyme_dom_sf"/>
</dbReference>
<dbReference type="EC" id="3.2.1.17" evidence="6"/>
<organism evidence="7">
    <name type="scientific">Escherichia coli</name>
    <dbReference type="NCBI Taxonomy" id="562"/>
    <lineage>
        <taxon>Bacteria</taxon>
        <taxon>Pseudomonadati</taxon>
        <taxon>Pseudomonadota</taxon>
        <taxon>Gammaproteobacteria</taxon>
        <taxon>Enterobacterales</taxon>
        <taxon>Enterobacteriaceae</taxon>
        <taxon>Escherichia</taxon>
    </lineage>
</organism>
<dbReference type="GO" id="GO:0009253">
    <property type="term" value="P:peptidoglycan catabolic process"/>
    <property type="evidence" value="ECO:0007669"/>
    <property type="project" value="InterPro"/>
</dbReference>
<keyword evidence="2 6" id="KW-0929">Antimicrobial</keyword>
<protein>
    <recommendedName>
        <fullName evidence="6">Lysozyme</fullName>
        <ecNumber evidence="6">3.2.1.17</ecNumber>
    </recommendedName>
</protein>
<gene>
    <name evidence="7" type="ORF">pHNSD133_86</name>
</gene>
<evidence type="ECO:0000256" key="3">
    <source>
        <dbReference type="ARBA" id="ARBA00022638"/>
    </source>
</evidence>
<dbReference type="InterPro" id="IPR051018">
    <property type="entry name" value="Bacteriophage_GH24"/>
</dbReference>